<accession>A0ABP9E2R6</accession>
<dbReference type="Pfam" id="PF13191">
    <property type="entry name" value="AAA_16"/>
    <property type="match status" value="1"/>
</dbReference>
<evidence type="ECO:0000259" key="4">
    <source>
        <dbReference type="PROSITE" id="PS50043"/>
    </source>
</evidence>
<dbReference type="Gene3D" id="1.10.10.10">
    <property type="entry name" value="Winged helix-like DNA-binding domain superfamily/Winged helix DNA-binding domain"/>
    <property type="match status" value="1"/>
</dbReference>
<proteinExistence type="predicted"/>
<name>A0ABP9E2R6_9PSEU</name>
<dbReference type="InterPro" id="IPR027417">
    <property type="entry name" value="P-loop_NTPase"/>
</dbReference>
<dbReference type="RefSeq" id="WP_274232705.1">
    <property type="nucleotide sequence ID" value="NZ_BAABHQ010000001.1"/>
</dbReference>
<dbReference type="Proteomes" id="UP001500457">
    <property type="component" value="Unassembled WGS sequence"/>
</dbReference>
<sequence>MTTAGDDPPRALFVGRAAEIDTLGELVAGRRAERVAVVRGEPGIGKTALLDRVGASSGARTVRVVGTEAEAHLPFAVLADLVAPLRPWLAALPEVQREALEVSVALRAGPAPGPLALRAATLGLLDAAGDDEPLLVVVDDLQWVDPASAEVILFVARRLRSPRVTLLLATRDERRTVPGAVEIDLDRLTPAESRSLLRPISERLSPVVVDRLVADLAGHPLALVEAAHRAGDGQHPRVTHVGPALEELWSRALASLPAGSRTAMAVVAAGGTTERSEVDLVLGDLGLDQHDLAPAEHAGLLRRGDDGRPVLRHPLLRPVALAHEPEVTRRVRRALAGRTAGIRRAWHLAARVEGTDEVVGTQLAAAARSAGERGGHRSAGEAWARAAQLSAERRHRADRFLAAAEEFLLAGALDLAAGHAEAALALADDTASTSRAEIVRGRATAWLGDPRRALADLVRAAERLAPVDAGAAAALYAEATTPAAMAGRVRDMLVLARRGTPRRAPEVQALVLLGDVPAALGILDTLEQGDGTAWDLQDRAQLAQVAVATERYADAERRVDDLLALARRHGASAMLAFAHAVRAELDVWRGRWPAARADAVEAVAWAEEQGEAGTAAIATLVLARLDALTGDVARSRERARRVLAEVGAHGIDCLQVYVPAVGGLAAFAVGETEDAVAHLERAHRRACADGLGASNVVPYGPDLVEALVRHGDTDRAREVLAWWAERERSGLAFPAATAARCAGFLAEDPDDATACFARARAAHARSDQPFEKARTLLAEAECLRRLRRPSVARSAAREAHATFVALGARPWADRAEAELAAAGVSLRRPAAAETAWAALTPQEFQVARIVAEGRSNDEAAAALFVSRKTVENHLTRVYRKLGLRSRSELVRWFPDGGVGRGPRVGAGRSVIVTDAETGGTRAAASARRNEACRSIPPDPGGPP</sequence>
<dbReference type="InterPro" id="IPR036388">
    <property type="entry name" value="WH-like_DNA-bd_sf"/>
</dbReference>
<dbReference type="PANTHER" id="PTHR16305:SF35">
    <property type="entry name" value="TRANSCRIPTIONAL ACTIVATOR DOMAIN"/>
    <property type="match status" value="1"/>
</dbReference>
<dbReference type="InterPro" id="IPR041664">
    <property type="entry name" value="AAA_16"/>
</dbReference>
<dbReference type="PROSITE" id="PS50043">
    <property type="entry name" value="HTH_LUXR_2"/>
    <property type="match status" value="1"/>
</dbReference>
<dbReference type="InterPro" id="IPR000792">
    <property type="entry name" value="Tscrpt_reg_LuxR_C"/>
</dbReference>
<dbReference type="PANTHER" id="PTHR16305">
    <property type="entry name" value="TESTICULAR SOLUBLE ADENYLYL CYCLASE"/>
    <property type="match status" value="1"/>
</dbReference>
<keyword evidence="2" id="KW-0067">ATP-binding</keyword>
<feature type="region of interest" description="Disordered" evidence="3">
    <location>
        <begin position="916"/>
        <end position="943"/>
    </location>
</feature>
<feature type="domain" description="HTH luxR-type" evidence="4">
    <location>
        <begin position="832"/>
        <end position="897"/>
    </location>
</feature>
<dbReference type="CDD" id="cd06170">
    <property type="entry name" value="LuxR_C_like"/>
    <property type="match status" value="1"/>
</dbReference>
<dbReference type="EMBL" id="BAABHQ010000001">
    <property type="protein sequence ID" value="GAA4862559.1"/>
    <property type="molecule type" value="Genomic_DNA"/>
</dbReference>
<evidence type="ECO:0000256" key="3">
    <source>
        <dbReference type="SAM" id="MobiDB-lite"/>
    </source>
</evidence>
<evidence type="ECO:0000313" key="6">
    <source>
        <dbReference type="Proteomes" id="UP001500457"/>
    </source>
</evidence>
<comment type="caution">
    <text evidence="5">The sequence shown here is derived from an EMBL/GenBank/DDBJ whole genome shotgun (WGS) entry which is preliminary data.</text>
</comment>
<keyword evidence="1" id="KW-0547">Nucleotide-binding</keyword>
<evidence type="ECO:0000256" key="2">
    <source>
        <dbReference type="ARBA" id="ARBA00022840"/>
    </source>
</evidence>
<organism evidence="5 6">
    <name type="scientific">Actinomycetospora straminea</name>
    <dbReference type="NCBI Taxonomy" id="663607"/>
    <lineage>
        <taxon>Bacteria</taxon>
        <taxon>Bacillati</taxon>
        <taxon>Actinomycetota</taxon>
        <taxon>Actinomycetes</taxon>
        <taxon>Pseudonocardiales</taxon>
        <taxon>Pseudonocardiaceae</taxon>
        <taxon>Actinomycetospora</taxon>
    </lineage>
</organism>
<dbReference type="SMART" id="SM00421">
    <property type="entry name" value="HTH_LUXR"/>
    <property type="match status" value="1"/>
</dbReference>
<evidence type="ECO:0000256" key="1">
    <source>
        <dbReference type="ARBA" id="ARBA00022741"/>
    </source>
</evidence>
<dbReference type="PRINTS" id="PR00038">
    <property type="entry name" value="HTHLUXR"/>
</dbReference>
<evidence type="ECO:0000313" key="5">
    <source>
        <dbReference type="EMBL" id="GAA4862559.1"/>
    </source>
</evidence>
<dbReference type="Pfam" id="PF00196">
    <property type="entry name" value="GerE"/>
    <property type="match status" value="1"/>
</dbReference>
<dbReference type="InterPro" id="IPR016032">
    <property type="entry name" value="Sig_transdc_resp-reg_C-effctor"/>
</dbReference>
<dbReference type="SUPFAM" id="SSF52540">
    <property type="entry name" value="P-loop containing nucleoside triphosphate hydrolases"/>
    <property type="match status" value="1"/>
</dbReference>
<reference evidence="6" key="1">
    <citation type="journal article" date="2019" name="Int. J. Syst. Evol. Microbiol.">
        <title>The Global Catalogue of Microorganisms (GCM) 10K type strain sequencing project: providing services to taxonomists for standard genome sequencing and annotation.</title>
        <authorList>
            <consortium name="The Broad Institute Genomics Platform"/>
            <consortium name="The Broad Institute Genome Sequencing Center for Infectious Disease"/>
            <person name="Wu L."/>
            <person name="Ma J."/>
        </authorList>
    </citation>
    <scope>NUCLEOTIDE SEQUENCE [LARGE SCALE GENOMIC DNA]</scope>
    <source>
        <strain evidence="6">JCM 17983</strain>
    </source>
</reference>
<protein>
    <submittedName>
        <fullName evidence="5">LuxR family transcriptional regulator</fullName>
    </submittedName>
</protein>
<keyword evidence="6" id="KW-1185">Reference proteome</keyword>
<gene>
    <name evidence="5" type="ORF">GCM10023203_07760</name>
</gene>
<dbReference type="SUPFAM" id="SSF46894">
    <property type="entry name" value="C-terminal effector domain of the bipartite response regulators"/>
    <property type="match status" value="1"/>
</dbReference>